<dbReference type="InterPro" id="IPR058922">
    <property type="entry name" value="WHD_DRP"/>
</dbReference>
<dbReference type="InterPro" id="IPR041118">
    <property type="entry name" value="Rx_N"/>
</dbReference>
<dbReference type="SUPFAM" id="SSF52540">
    <property type="entry name" value="P-loop containing nucleoside triphosphate hydrolases"/>
    <property type="match status" value="1"/>
</dbReference>
<dbReference type="EMBL" id="JARPOI010000014">
    <property type="protein sequence ID" value="KAJ9158848.1"/>
    <property type="molecule type" value="Genomic_DNA"/>
</dbReference>
<keyword evidence="1" id="KW-0433">Leucine-rich repeat</keyword>
<evidence type="ECO:0000256" key="5">
    <source>
        <dbReference type="ARBA" id="ARBA00022840"/>
    </source>
</evidence>
<evidence type="ECO:0000256" key="3">
    <source>
        <dbReference type="ARBA" id="ARBA00022741"/>
    </source>
</evidence>
<protein>
    <recommendedName>
        <fullName evidence="13">Disease resistance RPP13-like protein 1</fullName>
    </recommendedName>
</protein>
<feature type="domain" description="Disease resistance N-terminal" evidence="7">
    <location>
        <begin position="12"/>
        <end position="106"/>
    </location>
</feature>
<dbReference type="InterPro" id="IPR056845">
    <property type="entry name" value="LRR_Zer-1"/>
</dbReference>
<feature type="domain" description="NB-ARC" evidence="6">
    <location>
        <begin position="179"/>
        <end position="345"/>
    </location>
</feature>
<comment type="caution">
    <text evidence="11">The sequence shown here is derived from an EMBL/GenBank/DDBJ whole genome shotgun (WGS) entry which is preliminary data.</text>
</comment>
<dbReference type="PRINTS" id="PR00364">
    <property type="entry name" value="DISEASERSIST"/>
</dbReference>
<reference evidence="11" key="1">
    <citation type="journal article" date="2023" name="Plant Biotechnol. J.">
        <title>Chromosome-level wild Hevea brasiliensis genome provides new tools for genomic-assisted breeding and valuable loci to elevate rubber yield.</title>
        <authorList>
            <person name="Cheng H."/>
            <person name="Song X."/>
            <person name="Hu Y."/>
            <person name="Wu T."/>
            <person name="Yang Q."/>
            <person name="An Z."/>
            <person name="Feng S."/>
            <person name="Deng Z."/>
            <person name="Wu W."/>
            <person name="Zeng X."/>
            <person name="Tu M."/>
            <person name="Wang X."/>
            <person name="Huang H."/>
        </authorList>
    </citation>
    <scope>NUCLEOTIDE SEQUENCE</scope>
    <source>
        <strain evidence="11">MT/VB/25A 57/8</strain>
    </source>
</reference>
<dbReference type="Pfam" id="PF00931">
    <property type="entry name" value="NB-ARC"/>
    <property type="match status" value="1"/>
</dbReference>
<keyword evidence="3" id="KW-0547">Nucleotide-binding</keyword>
<keyword evidence="5" id="KW-0067">ATP-binding</keyword>
<evidence type="ECO:0000313" key="11">
    <source>
        <dbReference type="EMBL" id="KAJ9158848.1"/>
    </source>
</evidence>
<dbReference type="PANTHER" id="PTHR36766">
    <property type="entry name" value="PLANT BROAD-SPECTRUM MILDEW RESISTANCE PROTEIN RPW8"/>
    <property type="match status" value="1"/>
</dbReference>
<evidence type="ECO:0000259" key="7">
    <source>
        <dbReference type="Pfam" id="PF18052"/>
    </source>
</evidence>
<evidence type="ECO:0000256" key="4">
    <source>
        <dbReference type="ARBA" id="ARBA00022821"/>
    </source>
</evidence>
<sequence length="1328" mass="149842">MDIATTIGGAILSPVVEALFDQLASQDLLKYVREGKVLTELNKWKEILEDIYEVLDDAEEQQMKRKNQRVTMWTNKLRDLAYDVEDILDEFHIEARRRELKAGASKVRKLIPTSYSGLNFNAEMISKIKGITIRLEDMRSQKNLLDLSLRVIDDGGRTSRVRDRTTTCVVNKAEVYGREEDKKAILEFLNTESSDARVPVISIIGMGGLGKTTLAQLIFDEVRMKFDLAAWVSVGDDFDVFRITNAVLLSFDRHFDAKNNLNLLQEKLKEMLSENKFMIVLDDVWNDKYEDWTLFRGPFEYGAKGSRIIVTTREQRVSRMMGSVQAYPLKGLSDGDCLSVFAQHALGATNFDEHLDLKAIGERIVQRCDGLPLAAKAIGGILRGQPNQKVWEKVLSNDIWEDKTGILPALRLSYYHLPAHLKRCFAYCAIFPKDYEFDENELVLQWMAEGFLRQQREMKHMEDLGHEYFQDLLSRSFFQQSTSNKSRFVMHDLINDLAQSVSGELCFNLDDKSKVPNSYSKVRHSAFTCHFIEIFQRFEVFYEMNSLRTFLALPKLSSDDPSPYNFLAGKVVHDLVPKLKCLRVLSLAGYQFTELPHSIGALKHLRYLDLSYTCVERLPKSLSNLRNLQTLKLYECTELIELNAGIGNLINLMHLDLSGTNNLQGMPLEIANLTNLQTLSKFIVGEGNGLGIKDLMKFRHLEGRLQIEGLHNVVNILDVELADLRKKESLDELALVWIDNFHYSRSDENELMVLSLLHPHQKLGKLLVKFYGGKKFPSWIGDPSFTNMVDIKLYRCQNITLLPPLGGLPKLTKLSIEGMGGEKQVGVEFYGDNTSSVLPFPSLETLEIKNMLELKQWACSDGLNEEVAGNFPKLCELTIINCPKLIGKLPSCFPSIKKLNIEECQEMILKTVPDLISLTTLSIKRISGLESLHEVVTQALVALEDLEIVDCGQLVYLWQDSTNLDKLTCLSHLKIERCKKLVFLVGGEEGLLPCMLEDLNIDHCYELESLPNGLHSLTSLRVLRICSCLKLVSFPAAGLPSSLKILLISFCNSLESMPEGIMHDSDTSNEMSHLEDLRVIGCPSLLSLPIGEIPQSVKFLGFCYWTTQLLESLGGRFSHLTALKICESPKLESFTESGLVIPNLCSLTIEYCKNLKSLPNQMQNLKSLVSLAIRNCGGLVSFPGGGLPPNLTYLEISDCKNLTQPMSEWGLHRLTSLREFAIIGRSPSTDLVSFPDEEGQLLPSSLTFLYIKGFENLKSISAGLHNLTSLDDLSIYHCPKIQSLPTEDLARLGTLHISGCPFLEKRCTKEKGDYWRFVANIPCLVIYS</sequence>
<dbReference type="Pfam" id="PF25019">
    <property type="entry name" value="LRR_R13L1-DRL21"/>
    <property type="match status" value="1"/>
</dbReference>
<dbReference type="InterPro" id="IPR036388">
    <property type="entry name" value="WH-like_DNA-bd_sf"/>
</dbReference>
<accession>A0ABQ9L429</accession>
<dbReference type="InterPro" id="IPR056789">
    <property type="entry name" value="LRR_R13L1-DRL21"/>
</dbReference>
<evidence type="ECO:0000259" key="9">
    <source>
        <dbReference type="Pfam" id="PF25013"/>
    </source>
</evidence>
<dbReference type="Gene3D" id="1.20.5.4130">
    <property type="match status" value="1"/>
</dbReference>
<feature type="domain" description="Disease resistance protein winged helix" evidence="8">
    <location>
        <begin position="430"/>
        <end position="498"/>
    </location>
</feature>
<name>A0ABQ9L429_HEVBR</name>
<keyword evidence="4" id="KW-0611">Plant defense</keyword>
<dbReference type="Pfam" id="PF23559">
    <property type="entry name" value="WHD_DRP"/>
    <property type="match status" value="1"/>
</dbReference>
<evidence type="ECO:0000259" key="6">
    <source>
        <dbReference type="Pfam" id="PF00931"/>
    </source>
</evidence>
<evidence type="ECO:0000259" key="10">
    <source>
        <dbReference type="Pfam" id="PF25019"/>
    </source>
</evidence>
<dbReference type="PANTHER" id="PTHR36766:SF51">
    <property type="entry name" value="DISEASE RESISTANCE RPP13-LIKE PROTEIN 1"/>
    <property type="match status" value="1"/>
</dbReference>
<feature type="domain" description="R13L1/DRL21-like LRR repeat region" evidence="10">
    <location>
        <begin position="692"/>
        <end position="819"/>
    </location>
</feature>
<evidence type="ECO:0000256" key="2">
    <source>
        <dbReference type="ARBA" id="ARBA00022737"/>
    </source>
</evidence>
<dbReference type="Gene3D" id="3.80.10.10">
    <property type="entry name" value="Ribonuclease Inhibitor"/>
    <property type="match status" value="5"/>
</dbReference>
<dbReference type="InterPro" id="IPR032675">
    <property type="entry name" value="LRR_dom_sf"/>
</dbReference>
<gene>
    <name evidence="11" type="ORF">P3X46_024393</name>
</gene>
<dbReference type="InterPro" id="IPR042197">
    <property type="entry name" value="Apaf_helical"/>
</dbReference>
<keyword evidence="2" id="KW-0677">Repeat</keyword>
<dbReference type="Gene3D" id="3.40.50.300">
    <property type="entry name" value="P-loop containing nucleotide triphosphate hydrolases"/>
    <property type="match status" value="1"/>
</dbReference>
<dbReference type="Gene3D" id="1.10.8.430">
    <property type="entry name" value="Helical domain of apoptotic protease-activating factors"/>
    <property type="match status" value="1"/>
</dbReference>
<evidence type="ECO:0000313" key="12">
    <source>
        <dbReference type="Proteomes" id="UP001174677"/>
    </source>
</evidence>
<dbReference type="SUPFAM" id="SSF52058">
    <property type="entry name" value="L domain-like"/>
    <property type="match status" value="3"/>
</dbReference>
<evidence type="ECO:0008006" key="13">
    <source>
        <dbReference type="Google" id="ProtNLM"/>
    </source>
</evidence>
<dbReference type="InterPro" id="IPR027417">
    <property type="entry name" value="P-loop_NTPase"/>
</dbReference>
<organism evidence="11 12">
    <name type="scientific">Hevea brasiliensis</name>
    <name type="common">Para rubber tree</name>
    <name type="synonym">Siphonia brasiliensis</name>
    <dbReference type="NCBI Taxonomy" id="3981"/>
    <lineage>
        <taxon>Eukaryota</taxon>
        <taxon>Viridiplantae</taxon>
        <taxon>Streptophyta</taxon>
        <taxon>Embryophyta</taxon>
        <taxon>Tracheophyta</taxon>
        <taxon>Spermatophyta</taxon>
        <taxon>Magnoliopsida</taxon>
        <taxon>eudicotyledons</taxon>
        <taxon>Gunneridae</taxon>
        <taxon>Pentapetalae</taxon>
        <taxon>rosids</taxon>
        <taxon>fabids</taxon>
        <taxon>Malpighiales</taxon>
        <taxon>Euphorbiaceae</taxon>
        <taxon>Crotonoideae</taxon>
        <taxon>Micrandreae</taxon>
        <taxon>Hevea</taxon>
    </lineage>
</organism>
<dbReference type="Pfam" id="PF18052">
    <property type="entry name" value="Rx_N"/>
    <property type="match status" value="1"/>
</dbReference>
<dbReference type="Pfam" id="PF25013">
    <property type="entry name" value="LRR_Zer-1"/>
    <property type="match status" value="1"/>
</dbReference>
<keyword evidence="12" id="KW-1185">Reference proteome</keyword>
<dbReference type="InterPro" id="IPR002182">
    <property type="entry name" value="NB-ARC"/>
</dbReference>
<dbReference type="Gene3D" id="1.10.10.10">
    <property type="entry name" value="Winged helix-like DNA-binding domain superfamily/Winged helix DNA-binding domain"/>
    <property type="match status" value="1"/>
</dbReference>
<evidence type="ECO:0000256" key="1">
    <source>
        <dbReference type="ARBA" id="ARBA00022614"/>
    </source>
</evidence>
<feature type="domain" description="Zer-1-like leucine-rich repeats region" evidence="9">
    <location>
        <begin position="601"/>
        <end position="666"/>
    </location>
</feature>
<dbReference type="Proteomes" id="UP001174677">
    <property type="component" value="Chromosome 14"/>
</dbReference>
<evidence type="ECO:0000259" key="8">
    <source>
        <dbReference type="Pfam" id="PF23559"/>
    </source>
</evidence>
<proteinExistence type="predicted"/>